<evidence type="ECO:0000256" key="6">
    <source>
        <dbReference type="ARBA" id="ARBA00023136"/>
    </source>
</evidence>
<evidence type="ECO:0000256" key="5">
    <source>
        <dbReference type="ARBA" id="ARBA00022989"/>
    </source>
</evidence>
<evidence type="ECO:0000256" key="1">
    <source>
        <dbReference type="ARBA" id="ARBA00004167"/>
    </source>
</evidence>
<comment type="subcellular location">
    <subcellularLocation>
        <location evidence="1">Membrane</location>
        <topology evidence="1">Single-pass membrane protein</topology>
    </subcellularLocation>
</comment>
<evidence type="ECO:0000256" key="4">
    <source>
        <dbReference type="ARBA" id="ARBA00022737"/>
    </source>
</evidence>
<feature type="region of interest" description="Disordered" evidence="10">
    <location>
        <begin position="903"/>
        <end position="926"/>
    </location>
</feature>
<keyword evidence="7 9" id="KW-1015">Disulfide bond</keyword>
<dbReference type="Proteomes" id="UP000828390">
    <property type="component" value="Unassembled WGS sequence"/>
</dbReference>
<dbReference type="Pfam" id="PF00530">
    <property type="entry name" value="SRCR"/>
    <property type="match status" value="6"/>
</dbReference>
<feature type="region of interest" description="Disordered" evidence="10">
    <location>
        <begin position="943"/>
        <end position="1002"/>
    </location>
</feature>
<keyword evidence="8" id="KW-0325">Glycoprotein</keyword>
<dbReference type="EMBL" id="JAIWYP010000004">
    <property type="protein sequence ID" value="KAH3839609.1"/>
    <property type="molecule type" value="Genomic_DNA"/>
</dbReference>
<dbReference type="PANTHER" id="PTHR19331">
    <property type="entry name" value="SCAVENGER RECEPTOR DOMAIN-CONTAINING"/>
    <property type="match status" value="1"/>
</dbReference>
<keyword evidence="6 11" id="KW-0472">Membrane</keyword>
<reference evidence="13" key="2">
    <citation type="submission" date="2020-11" db="EMBL/GenBank/DDBJ databases">
        <authorList>
            <person name="McCartney M.A."/>
            <person name="Auch B."/>
            <person name="Kono T."/>
            <person name="Mallez S."/>
            <person name="Becker A."/>
            <person name="Gohl D.M."/>
            <person name="Silverstein K.A.T."/>
            <person name="Koren S."/>
            <person name="Bechman K.B."/>
            <person name="Herman A."/>
            <person name="Abrahante J.E."/>
            <person name="Garbe J."/>
        </authorList>
    </citation>
    <scope>NUCLEOTIDE SEQUENCE</scope>
    <source>
        <strain evidence="13">Duluth1</strain>
        <tissue evidence="13">Whole animal</tissue>
    </source>
</reference>
<organism evidence="13 14">
    <name type="scientific">Dreissena polymorpha</name>
    <name type="common">Zebra mussel</name>
    <name type="synonym">Mytilus polymorpha</name>
    <dbReference type="NCBI Taxonomy" id="45954"/>
    <lineage>
        <taxon>Eukaryota</taxon>
        <taxon>Metazoa</taxon>
        <taxon>Spiralia</taxon>
        <taxon>Lophotrochozoa</taxon>
        <taxon>Mollusca</taxon>
        <taxon>Bivalvia</taxon>
        <taxon>Autobranchia</taxon>
        <taxon>Heteroconchia</taxon>
        <taxon>Euheterodonta</taxon>
        <taxon>Imparidentia</taxon>
        <taxon>Neoheterodontei</taxon>
        <taxon>Myida</taxon>
        <taxon>Dreissenoidea</taxon>
        <taxon>Dreissenidae</taxon>
        <taxon>Dreissena</taxon>
    </lineage>
</organism>
<evidence type="ECO:0000256" key="2">
    <source>
        <dbReference type="ARBA" id="ARBA00022692"/>
    </source>
</evidence>
<evidence type="ECO:0000256" key="3">
    <source>
        <dbReference type="ARBA" id="ARBA00022729"/>
    </source>
</evidence>
<reference evidence="13" key="1">
    <citation type="journal article" date="2019" name="bioRxiv">
        <title>The Genome of the Zebra Mussel, Dreissena polymorpha: A Resource for Invasive Species Research.</title>
        <authorList>
            <person name="McCartney M.A."/>
            <person name="Auch B."/>
            <person name="Kono T."/>
            <person name="Mallez S."/>
            <person name="Zhang Y."/>
            <person name="Obille A."/>
            <person name="Becker A."/>
            <person name="Abrahante J.E."/>
            <person name="Garbe J."/>
            <person name="Badalamenti J.P."/>
            <person name="Herman A."/>
            <person name="Mangelson H."/>
            <person name="Liachko I."/>
            <person name="Sullivan S."/>
            <person name="Sone E.D."/>
            <person name="Koren S."/>
            <person name="Silverstein K.A.T."/>
            <person name="Beckman K.B."/>
            <person name="Gohl D.M."/>
        </authorList>
    </citation>
    <scope>NUCLEOTIDE SEQUENCE</scope>
    <source>
        <strain evidence="13">Duluth1</strain>
        <tissue evidence="13">Whole animal</tissue>
    </source>
</reference>
<feature type="disulfide bond" evidence="9">
    <location>
        <begin position="486"/>
        <end position="496"/>
    </location>
</feature>
<feature type="domain" description="SRCR" evidence="12">
    <location>
        <begin position="247"/>
        <end position="349"/>
    </location>
</feature>
<protein>
    <recommendedName>
        <fullName evidence="12">SRCR domain-containing protein</fullName>
    </recommendedName>
</protein>
<feature type="disulfide bond" evidence="9">
    <location>
        <begin position="703"/>
        <end position="713"/>
    </location>
</feature>
<name>A0A9D4QQG1_DREPO</name>
<feature type="compositionally biased region" description="Polar residues" evidence="10">
    <location>
        <begin position="903"/>
        <end position="913"/>
    </location>
</feature>
<feature type="disulfide bond" evidence="9">
    <location>
        <begin position="204"/>
        <end position="214"/>
    </location>
</feature>
<evidence type="ECO:0000259" key="12">
    <source>
        <dbReference type="PROSITE" id="PS50287"/>
    </source>
</evidence>
<feature type="disulfide bond" evidence="9">
    <location>
        <begin position="378"/>
        <end position="388"/>
    </location>
</feature>
<evidence type="ECO:0000256" key="11">
    <source>
        <dbReference type="SAM" id="Phobius"/>
    </source>
</evidence>
<evidence type="ECO:0000256" key="7">
    <source>
        <dbReference type="ARBA" id="ARBA00023157"/>
    </source>
</evidence>
<feature type="domain" description="SRCR" evidence="12">
    <location>
        <begin position="138"/>
        <end position="237"/>
    </location>
</feature>
<dbReference type="PRINTS" id="PR00258">
    <property type="entry name" value="SPERACTRCPTR"/>
</dbReference>
<sequence>TESSFGQCVWSGYRQGSSLTCDHSKDAAVTCFYNVRLRGSVVPNYGRLEMFDSQTSTWLSVCDSNFNTYNAKYICQQMGYIDGLIQRGSPLGISDTPLSIKEVNCGNRTECTFTKGECLSSRYMALYCSEKSIGNEDLRVRLPLSSFYGPVSVQRFGLWGHVCSSGFRNESALVACRELGYTSGVAVHTYQTQAYPIIQGAVKCTGKENTLSECARGNFADDHGCFSINTVAAVICSNQGSVHFGKVKLNYETGRMSTNVEIIADDNRIYVSSHQFSDVDAAVYCRGIGYAGGISYKPGEGVYGVTDVDCKGTEGSLLECPGVWDPEKTKGIQADLAGTTCLTAGVVCKELGYERGLVLCCSPFGVLDYAAIWSDVNCTGTENHFTDCRYNKVSEGQGQMCQRNYAAVVCSTGTVPTDYTLSLPSADSYIGHLTVTYLGIQGSVCFDGWGDREANVACQELGYSRGIAYNAVRTKSGPYWMSNISCIGNETRLTHCRMNYLGKVRGCQSLQSHAGVICYNNDGVFYRLGGSNETRYGRVEVSMAGDWRSLCSLHWDDIEAHVLCRMLEFQTGQAYQGRFVPALTGAVWEANIDCLGGESSLSQCRSSGWVAATTSACARHEMDAGAFCYTSVRLSTGVGRETNKGAVLLYDRDQWNLVCADGFNDTSAGVVCRELGFLDGHAECCNQYGMLEYSLLTTHKVMCSGGEKDVRDCLKPQQCHNMDYASVVCYGFSLLKSTEAPSSKQIQQGFNALPVIIAVIVFVILISIAVTVFCIYRRHRRNKKQDDSKLKFDNTIVQEHMDSSLHASNPLHGVPTPEVVRASYSRRGNTEVANVIHGVNNPAYERFDQPAIHITPDHMKEEMMNKCVNHNTRTSEVPFSHYDKLRQSEIRDYVVLSHPSYEANNDQHVSPETSNHERCTNDLSDTSGYEQIRDSRMIRFTKSADTGSGDQTRGTTLGGDQTRGTTLGGDQTRGTTLDGDQTSGTTYYGNQKKGTTDGGDLKREATHGITEFSDYGNHNLTLSEQTNVLSPTSSVT</sequence>
<keyword evidence="4" id="KW-0677">Repeat</keyword>
<evidence type="ECO:0000313" key="13">
    <source>
        <dbReference type="EMBL" id="KAH3839609.1"/>
    </source>
</evidence>
<feature type="domain" description="SRCR" evidence="12">
    <location>
        <begin position="346"/>
        <end position="411"/>
    </location>
</feature>
<keyword evidence="14" id="KW-1185">Reference proteome</keyword>
<feature type="domain" description="SRCR" evidence="12">
    <location>
        <begin position="419"/>
        <end position="519"/>
    </location>
</feature>
<dbReference type="Gene3D" id="3.10.250.10">
    <property type="entry name" value="SRCR-like domain"/>
    <property type="match status" value="7"/>
</dbReference>
<feature type="disulfide bond" evidence="9">
    <location>
        <begin position="310"/>
        <end position="320"/>
    </location>
</feature>
<keyword evidence="3" id="KW-0732">Signal</keyword>
<dbReference type="AlphaFoldDB" id="A0A9D4QQG1"/>
<feature type="compositionally biased region" description="Polar residues" evidence="10">
    <location>
        <begin position="943"/>
        <end position="993"/>
    </location>
</feature>
<dbReference type="InterPro" id="IPR036772">
    <property type="entry name" value="SRCR-like_dom_sf"/>
</dbReference>
<gene>
    <name evidence="13" type="ORF">DPMN_113041</name>
</gene>
<dbReference type="PROSITE" id="PS50287">
    <property type="entry name" value="SRCR_2"/>
    <property type="match status" value="7"/>
</dbReference>
<feature type="non-terminal residue" evidence="13">
    <location>
        <position position="1"/>
    </location>
</feature>
<feature type="domain" description="SRCR" evidence="12">
    <location>
        <begin position="35"/>
        <end position="129"/>
    </location>
</feature>
<dbReference type="PANTHER" id="PTHR19331:SF465">
    <property type="entry name" value="EGG PEPTIDE SPERACT RECEPTOR"/>
    <property type="match status" value="1"/>
</dbReference>
<dbReference type="InterPro" id="IPR001190">
    <property type="entry name" value="SRCR"/>
</dbReference>
<comment type="caution">
    <text evidence="9">Lacks conserved residue(s) required for the propagation of feature annotation.</text>
</comment>
<feature type="transmembrane region" description="Helical" evidence="11">
    <location>
        <begin position="752"/>
        <end position="776"/>
    </location>
</feature>
<accession>A0A9D4QQG1</accession>
<dbReference type="GO" id="GO:0016020">
    <property type="term" value="C:membrane"/>
    <property type="evidence" value="ECO:0007669"/>
    <property type="project" value="UniProtKB-SubCell"/>
</dbReference>
<feature type="disulfide bond" evidence="9">
    <location>
        <begin position="594"/>
        <end position="604"/>
    </location>
</feature>
<dbReference type="SMART" id="SM00202">
    <property type="entry name" value="SR"/>
    <property type="match status" value="6"/>
</dbReference>
<evidence type="ECO:0000256" key="8">
    <source>
        <dbReference type="ARBA" id="ARBA00023180"/>
    </source>
</evidence>
<feature type="domain" description="SRCR" evidence="12">
    <location>
        <begin position="632"/>
        <end position="730"/>
    </location>
</feature>
<comment type="caution">
    <text evidence="13">The sequence shown here is derived from an EMBL/GenBank/DDBJ whole genome shotgun (WGS) entry which is preliminary data.</text>
</comment>
<evidence type="ECO:0000313" key="14">
    <source>
        <dbReference type="Proteomes" id="UP000828390"/>
    </source>
</evidence>
<evidence type="ECO:0000256" key="10">
    <source>
        <dbReference type="SAM" id="MobiDB-lite"/>
    </source>
</evidence>
<keyword evidence="5 11" id="KW-1133">Transmembrane helix</keyword>
<evidence type="ECO:0000256" key="9">
    <source>
        <dbReference type="PROSITE-ProRule" id="PRU00196"/>
    </source>
</evidence>
<keyword evidence="2 11" id="KW-0812">Transmembrane</keyword>
<feature type="domain" description="SRCR" evidence="12">
    <location>
        <begin position="526"/>
        <end position="629"/>
    </location>
</feature>
<dbReference type="SUPFAM" id="SSF56487">
    <property type="entry name" value="SRCR-like"/>
    <property type="match status" value="7"/>
</dbReference>
<proteinExistence type="predicted"/>
<dbReference type="FunFam" id="3.10.250.10:FF:000016">
    <property type="entry name" value="Scavenger receptor cysteine-rich protein type 12"/>
    <property type="match status" value="1"/>
</dbReference>